<feature type="region of interest" description="Disordered" evidence="1">
    <location>
        <begin position="58"/>
        <end position="82"/>
    </location>
</feature>
<evidence type="ECO:0008006" key="4">
    <source>
        <dbReference type="Google" id="ProtNLM"/>
    </source>
</evidence>
<dbReference type="GeneID" id="58919578"/>
<accession>A0A7G2DAH8</accession>
<sequence>MVRRELRLVLRPVAGVLLLFLLLSNVAVTFLPIKDKGEGLERVFLAPIKLVEYRRSNEGNVTTPSLPNPFKKREESPQRPPWVRFSPEELERDLNNRTLSRYLDDIINRSVALIRGMGEKPTPPLVRGTAYMLLLDRVNYVYDSRLDLPSYTVTHGGVCSDWTLVDYALIRRINLRYNITAKYFFVHTRAPFDVGHAFLAVHYPDGHWEAYDWFATTYLHVSYGRYRFKVLRVDRDEWVIGWFPADTAKAVRFSSLEEMLSVYSMEGGYLDYGYHVTLYELPSFNATYDIRPFQASEEARAKIDRIKAEMMAGIEGELRYNSYTVKVRGIGKGTGELIDAEFKDDLVVLHIKLYNVSAPIEVIPGERSTAVLVDRENAVIEKWRGVRYFGRYPAYDYLLLTGDVSEIKIGIPYRNPMYYFREFPWRVTFREYIGKDGVTVLLWEGRG</sequence>
<evidence type="ECO:0000256" key="1">
    <source>
        <dbReference type="SAM" id="MobiDB-lite"/>
    </source>
</evidence>
<dbReference type="RefSeq" id="WP_188202611.1">
    <property type="nucleotide sequence ID" value="NZ_LR881183.1"/>
</dbReference>
<organism evidence="2 3">
    <name type="scientific">Thermococcus camini</name>
    <dbReference type="NCBI Taxonomy" id="2016373"/>
    <lineage>
        <taxon>Archaea</taxon>
        <taxon>Methanobacteriati</taxon>
        <taxon>Methanobacteriota</taxon>
        <taxon>Thermococci</taxon>
        <taxon>Thermococcales</taxon>
        <taxon>Thermococcaceae</taxon>
        <taxon>Thermococcus</taxon>
    </lineage>
</organism>
<evidence type="ECO:0000313" key="3">
    <source>
        <dbReference type="Proteomes" id="UP000516304"/>
    </source>
</evidence>
<dbReference type="Proteomes" id="UP000516304">
    <property type="component" value="Chromosome TIRI35C"/>
</dbReference>
<dbReference type="AlphaFoldDB" id="A0A7G2DAH8"/>
<evidence type="ECO:0000313" key="2">
    <source>
        <dbReference type="EMBL" id="CAD5244988.1"/>
    </source>
</evidence>
<protein>
    <recommendedName>
        <fullName evidence="4">Transglutaminase-like domain-containing protein</fullName>
    </recommendedName>
</protein>
<gene>
    <name evidence="2" type="ORF">TIRI35C_1834</name>
</gene>
<proteinExistence type="predicted"/>
<name>A0A7G2DAH8_9EURY</name>
<dbReference type="KEGG" id="tcq:TIRI35C_1834"/>
<dbReference type="EMBL" id="LR881183">
    <property type="protein sequence ID" value="CAD5244988.1"/>
    <property type="molecule type" value="Genomic_DNA"/>
</dbReference>
<keyword evidence="3" id="KW-1185">Reference proteome</keyword>
<reference evidence="2 3" key="1">
    <citation type="submission" date="2020-09" db="EMBL/GenBank/DDBJ databases">
        <authorList>
            <person name="Courtine D."/>
        </authorList>
    </citation>
    <scope>NUCLEOTIDE SEQUENCE [LARGE SCALE GENOMIC DNA]</scope>
    <source>
        <strain evidence="2 3">IRI35c</strain>
    </source>
</reference>